<feature type="non-terminal residue" evidence="15">
    <location>
        <position position="1"/>
    </location>
</feature>
<keyword evidence="6 12" id="KW-1015">Disulfide bond</keyword>
<comment type="catalytic activity">
    <reaction evidence="10">
        <text>N(4)-(alpha-D-Man-(1-&gt;2)-alpha-D-Man-(1-&gt;2)-alpha-D-Man-(1-&gt;3)-[alpha-D-Man-(1-&gt;2)-alpha-D-Man-(1-&gt;3)-[alpha-D-Man-(1-&gt;2)-alpha-D-Man-(1-&gt;6)]-alpha-D-Man-(1-&gt;6)]-beta-D-Man-(1-&gt;4)-beta-D-GlcNAc-(1-&gt;4)-beta-D-GlcNAc)-L-asparaginyl-[protein] (N-glucan mannose isomer 9A1,2,3B1,2,3) + 4 H2O = N(4)-(alpha-D-Man-(1-&gt;3)-[alpha-D-Man-(1-&gt;3)-[alpha-D-Man-(1-&gt;6)]-alpha-D-Man-(1-&gt;6)]-beta-D-Man-(1-&gt;4)-beta-D-GlcNAc-(1-&gt;4)-beta-D-GlcNAc)-L-asparaginyl-[protein] (N-glucan mannose isomer 5A1,2) + 4 beta-D-mannose</text>
        <dbReference type="Rhea" id="RHEA:56008"/>
        <dbReference type="Rhea" id="RHEA-COMP:14356"/>
        <dbReference type="Rhea" id="RHEA-COMP:14367"/>
        <dbReference type="ChEBI" id="CHEBI:15377"/>
        <dbReference type="ChEBI" id="CHEBI:28563"/>
        <dbReference type="ChEBI" id="CHEBI:59087"/>
        <dbReference type="ChEBI" id="CHEBI:139493"/>
        <dbReference type="EC" id="3.2.1.113"/>
    </reaction>
</comment>
<dbReference type="EC" id="3.2.1.-" evidence="13"/>
<keyword evidence="4" id="KW-0732">Signal</keyword>
<gene>
    <name evidence="15" type="ORF">O181_027334</name>
</gene>
<evidence type="ECO:0000256" key="14">
    <source>
        <dbReference type="SAM" id="Phobius"/>
    </source>
</evidence>
<evidence type="ECO:0000256" key="9">
    <source>
        <dbReference type="ARBA" id="ARBA00047669"/>
    </source>
</evidence>
<evidence type="ECO:0000256" key="6">
    <source>
        <dbReference type="ARBA" id="ARBA00023157"/>
    </source>
</evidence>
<evidence type="ECO:0000256" key="4">
    <source>
        <dbReference type="ARBA" id="ARBA00022729"/>
    </source>
</evidence>
<comment type="catalytic activity">
    <reaction evidence="9">
        <text>N(4)-(alpha-D-Man-(1-&gt;2)-alpha-D-Man-(1-&gt;2)-alpha-D-Man-(1-&gt;3)-[alpha-D-Man-(1-&gt;3)-[alpha-D-Man-(1-&gt;2)-alpha-D-Man-(1-&gt;6)]-alpha-D-Man-(1-&gt;6)]-beta-D-Man-(1-&gt;4)-beta-D-GlcNAc-(1-&gt;4)-beta-D-GlcNAc)-L-asparaginyl-[protein] (N-glucan mannose isomer 8A1,2,3B1,3) + 3 H2O = N(4)-(alpha-D-Man-(1-&gt;3)-[alpha-D-Man-(1-&gt;3)-[alpha-D-Man-(1-&gt;6)]-alpha-D-Man-(1-&gt;6)]-beta-D-Man-(1-&gt;4)-beta-D-GlcNAc-(1-&gt;4)-beta-D-GlcNAc)-L-asparaginyl-[protein] (N-glucan mannose isomer 5A1,2) + 3 beta-D-mannose</text>
        <dbReference type="Rhea" id="RHEA:56028"/>
        <dbReference type="Rhea" id="RHEA-COMP:14358"/>
        <dbReference type="Rhea" id="RHEA-COMP:14367"/>
        <dbReference type="ChEBI" id="CHEBI:15377"/>
        <dbReference type="ChEBI" id="CHEBI:28563"/>
        <dbReference type="ChEBI" id="CHEBI:59087"/>
        <dbReference type="ChEBI" id="CHEBI:60628"/>
        <dbReference type="EC" id="3.2.1.113"/>
    </reaction>
</comment>
<evidence type="ECO:0000256" key="11">
    <source>
        <dbReference type="PIRSR" id="PIRSR601382-2"/>
    </source>
</evidence>
<keyword evidence="8 13" id="KW-0326">Glycosidase</keyword>
<dbReference type="PANTHER" id="PTHR11742">
    <property type="entry name" value="MANNOSYL-OLIGOSACCHARIDE ALPHA-1,2-MANNOSIDASE-RELATED"/>
    <property type="match status" value="1"/>
</dbReference>
<proteinExistence type="inferred from homology"/>
<comment type="similarity">
    <text evidence="3 13">Belongs to the glycosyl hydrolase 47 family.</text>
</comment>
<sequence length="824" mass="93200">WNTTSSSFHQQSDAEAAIFVHAKEFQELSSQEPSLPIPPIRVVQQAISDLDHSERMSLLAPALHRPGLVARMPMLVSSVQPKLLILASWSLPKAALNEPCPKQTFADANAHAQSEHGLDRSDWQMTCDPAWLRPWATVWYHGRFPRRSWHAKAPTGLSKRLLPACQSVCADLPRSGAGHSEQEVPIGLISLVLEGAPSLPLLSWRWCSHRCRAIQSCTAAHTPSQTTVCLLKASWLQTCRRFSHCSDTASLGSRRNTLGSHPGIHTPSAFFLRTELSMLSRLSATYDALPTTSHHKKENEVSKVLRITASQRWFKRAVMAVVLTFIFIWLPYYYLESFNLSSRRPRLQPYGPPASALDQKRQNQIRKAFLESYELYTKYAWGHDEVRPSSLGYSDPRNGWGATIVDSVTTLSIMNLTEHVDAAITHIINTDFNQSKIKGQATSVFETTIRYLGGILSIYELTGQSQSTLLHKAEQLGNKLQTAWINQSEIPYAWMYFDSNKPNSQDTITIAEAGSLTLEFNRLSYWTGNDTYRRRAESTSRHIMRNPHIFPGLHAQTLVPQTGLPDGDTVGWGANVDSFLEYGVKYWQLAGEQAADFIDYWQQAVDSSIEHLLRWSPDNKFLYLVEHSEMRGGVQDFMTHLSCFAPGNWMLGGRLLDNDAIFDFGLGLAETCYASYNATATGLGPDRFTPSSNNVFLVHDTNFILRPEVVESVWYAWRLTGDPIWKERAWSIFAALEKYCKVPGGYDGLKDVTNPYAGKHDQTESFLFGEFFKYLYLTFTPREYFSLDEWIFTTEAHPLKLTQFSHFNSNRVRPAYITFQGSHA</sequence>
<evidence type="ECO:0000256" key="13">
    <source>
        <dbReference type="RuleBase" id="RU361193"/>
    </source>
</evidence>
<comment type="pathway">
    <text evidence="2">Protein modification; protein glycosylation.</text>
</comment>
<dbReference type="Pfam" id="PF01532">
    <property type="entry name" value="Glyco_hydro_47"/>
    <property type="match status" value="1"/>
</dbReference>
<evidence type="ECO:0000256" key="12">
    <source>
        <dbReference type="PIRSR" id="PIRSR601382-3"/>
    </source>
</evidence>
<dbReference type="GO" id="GO:0004571">
    <property type="term" value="F:mannosyl-oligosaccharide 1,2-alpha-mannosidase activity"/>
    <property type="evidence" value="ECO:0007669"/>
    <property type="project" value="UniProtKB-EC"/>
</dbReference>
<evidence type="ECO:0000256" key="2">
    <source>
        <dbReference type="ARBA" id="ARBA00004922"/>
    </source>
</evidence>
<dbReference type="GO" id="GO:0005975">
    <property type="term" value="P:carbohydrate metabolic process"/>
    <property type="evidence" value="ECO:0007669"/>
    <property type="project" value="InterPro"/>
</dbReference>
<comment type="caution">
    <text evidence="15">The sequence shown here is derived from an EMBL/GenBank/DDBJ whole genome shotgun (WGS) entry which is preliminary data.</text>
</comment>
<dbReference type="GO" id="GO:0005509">
    <property type="term" value="F:calcium ion binding"/>
    <property type="evidence" value="ECO:0007669"/>
    <property type="project" value="InterPro"/>
</dbReference>
<keyword evidence="5 13" id="KW-0378">Hydrolase</keyword>
<evidence type="ECO:0000256" key="8">
    <source>
        <dbReference type="ARBA" id="ARBA00023295"/>
    </source>
</evidence>
<dbReference type="Proteomes" id="UP000765509">
    <property type="component" value="Unassembled WGS sequence"/>
</dbReference>
<dbReference type="AlphaFoldDB" id="A0A9Q3CLT8"/>
<dbReference type="InterPro" id="IPR012341">
    <property type="entry name" value="6hp_glycosidase-like_sf"/>
</dbReference>
<keyword evidence="14" id="KW-1133">Transmembrane helix</keyword>
<name>A0A9Q3CLT8_9BASI</name>
<reference evidence="15" key="1">
    <citation type="submission" date="2021-03" db="EMBL/GenBank/DDBJ databases">
        <title>Draft genome sequence of rust myrtle Austropuccinia psidii MF-1, a brazilian biotype.</title>
        <authorList>
            <person name="Quecine M.C."/>
            <person name="Pachon D.M.R."/>
            <person name="Bonatelli M.L."/>
            <person name="Correr F.H."/>
            <person name="Franceschini L.M."/>
            <person name="Leite T.F."/>
            <person name="Margarido G.R.A."/>
            <person name="Almeida C.A."/>
            <person name="Ferrarezi J.A."/>
            <person name="Labate C.A."/>
        </authorList>
    </citation>
    <scope>NUCLEOTIDE SEQUENCE</scope>
    <source>
        <strain evidence="15">MF-1</strain>
    </source>
</reference>
<feature type="disulfide bond" evidence="12">
    <location>
        <begin position="643"/>
        <end position="672"/>
    </location>
</feature>
<evidence type="ECO:0000256" key="3">
    <source>
        <dbReference type="ARBA" id="ARBA00007658"/>
    </source>
</evidence>
<feature type="transmembrane region" description="Helical" evidence="14">
    <location>
        <begin position="313"/>
        <end position="335"/>
    </location>
</feature>
<comment type="cofactor">
    <cofactor evidence="1 11">
        <name>Ca(2+)</name>
        <dbReference type="ChEBI" id="CHEBI:29108"/>
    </cofactor>
</comment>
<keyword evidence="11" id="KW-0106">Calcium</keyword>
<dbReference type="InterPro" id="IPR001382">
    <property type="entry name" value="Glyco_hydro_47"/>
</dbReference>
<feature type="binding site" evidence="11">
    <location>
        <position position="794"/>
    </location>
    <ligand>
        <name>Ca(2+)</name>
        <dbReference type="ChEBI" id="CHEBI:29108"/>
    </ligand>
</feature>
<evidence type="ECO:0000256" key="7">
    <source>
        <dbReference type="ARBA" id="ARBA00023180"/>
    </source>
</evidence>
<evidence type="ECO:0000256" key="5">
    <source>
        <dbReference type="ARBA" id="ARBA00022801"/>
    </source>
</evidence>
<protein>
    <recommendedName>
        <fullName evidence="13">alpha-1,2-Mannosidase</fullName>
        <ecNumber evidence="13">3.2.1.-</ecNumber>
    </recommendedName>
</protein>
<dbReference type="EMBL" id="AVOT02009218">
    <property type="protein sequence ID" value="MBW0487619.1"/>
    <property type="molecule type" value="Genomic_DNA"/>
</dbReference>
<dbReference type="GO" id="GO:0016020">
    <property type="term" value="C:membrane"/>
    <property type="evidence" value="ECO:0007669"/>
    <property type="project" value="InterPro"/>
</dbReference>
<dbReference type="GO" id="GO:0036503">
    <property type="term" value="P:ERAD pathway"/>
    <property type="evidence" value="ECO:0007669"/>
    <property type="project" value="UniProtKB-ARBA"/>
</dbReference>
<keyword evidence="16" id="KW-1185">Reference proteome</keyword>
<dbReference type="SUPFAM" id="SSF48225">
    <property type="entry name" value="Seven-hairpin glycosidases"/>
    <property type="match status" value="1"/>
</dbReference>
<keyword evidence="11" id="KW-0479">Metal-binding</keyword>
<dbReference type="PRINTS" id="PR00747">
    <property type="entry name" value="GLYHDRLASE47"/>
</dbReference>
<keyword evidence="7" id="KW-0325">Glycoprotein</keyword>
<evidence type="ECO:0000313" key="15">
    <source>
        <dbReference type="EMBL" id="MBW0487619.1"/>
    </source>
</evidence>
<keyword evidence="14" id="KW-0472">Membrane</keyword>
<evidence type="ECO:0000256" key="1">
    <source>
        <dbReference type="ARBA" id="ARBA00001913"/>
    </source>
</evidence>
<dbReference type="PANTHER" id="PTHR11742:SF101">
    <property type="entry name" value="MANNOSYL-OLIGOSACCHARIDE ALPHA-1,2-MANNOSIDASE 1B"/>
    <property type="match status" value="1"/>
</dbReference>
<accession>A0A9Q3CLT8</accession>
<dbReference type="GO" id="GO:0005783">
    <property type="term" value="C:endoplasmic reticulum"/>
    <property type="evidence" value="ECO:0007669"/>
    <property type="project" value="TreeGrafter"/>
</dbReference>
<evidence type="ECO:0000313" key="16">
    <source>
        <dbReference type="Proteomes" id="UP000765509"/>
    </source>
</evidence>
<dbReference type="OrthoDB" id="8118055at2759"/>
<organism evidence="15 16">
    <name type="scientific">Austropuccinia psidii MF-1</name>
    <dbReference type="NCBI Taxonomy" id="1389203"/>
    <lineage>
        <taxon>Eukaryota</taxon>
        <taxon>Fungi</taxon>
        <taxon>Dikarya</taxon>
        <taxon>Basidiomycota</taxon>
        <taxon>Pucciniomycotina</taxon>
        <taxon>Pucciniomycetes</taxon>
        <taxon>Pucciniales</taxon>
        <taxon>Sphaerophragmiaceae</taxon>
        <taxon>Austropuccinia</taxon>
    </lineage>
</organism>
<dbReference type="InterPro" id="IPR036026">
    <property type="entry name" value="Seven-hairpin_glycosidases"/>
</dbReference>
<evidence type="ECO:0000256" key="10">
    <source>
        <dbReference type="ARBA" id="ARBA00048605"/>
    </source>
</evidence>
<dbReference type="InterPro" id="IPR050749">
    <property type="entry name" value="Glycosyl_Hydrolase_47"/>
</dbReference>
<dbReference type="Gene3D" id="1.50.10.10">
    <property type="match status" value="1"/>
</dbReference>
<keyword evidence="14" id="KW-0812">Transmembrane</keyword>